<proteinExistence type="predicted"/>
<dbReference type="Proteomes" id="UP001515480">
    <property type="component" value="Unassembled WGS sequence"/>
</dbReference>
<reference evidence="2 3" key="1">
    <citation type="journal article" date="2024" name="Science">
        <title>Giant polyketide synthase enzymes in the biosynthesis of giant marine polyether toxins.</title>
        <authorList>
            <person name="Fallon T.R."/>
            <person name="Shende V.V."/>
            <person name="Wierzbicki I.H."/>
            <person name="Pendleton A.L."/>
            <person name="Watervoot N.F."/>
            <person name="Auber R.P."/>
            <person name="Gonzalez D.J."/>
            <person name="Wisecaver J.H."/>
            <person name="Moore B.S."/>
        </authorList>
    </citation>
    <scope>NUCLEOTIDE SEQUENCE [LARGE SCALE GENOMIC DNA]</scope>
    <source>
        <strain evidence="2 3">12B1</strain>
    </source>
</reference>
<feature type="compositionally biased region" description="Basic and acidic residues" evidence="1">
    <location>
        <begin position="38"/>
        <end position="50"/>
    </location>
</feature>
<evidence type="ECO:0000313" key="2">
    <source>
        <dbReference type="EMBL" id="KAL1500633.1"/>
    </source>
</evidence>
<keyword evidence="3" id="KW-1185">Reference proteome</keyword>
<dbReference type="EMBL" id="JBGBPQ010000023">
    <property type="protein sequence ID" value="KAL1500633.1"/>
    <property type="molecule type" value="Genomic_DNA"/>
</dbReference>
<accession>A0AB34IL92</accession>
<organism evidence="2 3">
    <name type="scientific">Prymnesium parvum</name>
    <name type="common">Toxic golden alga</name>
    <dbReference type="NCBI Taxonomy" id="97485"/>
    <lineage>
        <taxon>Eukaryota</taxon>
        <taxon>Haptista</taxon>
        <taxon>Haptophyta</taxon>
        <taxon>Prymnesiophyceae</taxon>
        <taxon>Prymnesiales</taxon>
        <taxon>Prymnesiaceae</taxon>
        <taxon>Prymnesium</taxon>
    </lineage>
</organism>
<evidence type="ECO:0000313" key="3">
    <source>
        <dbReference type="Proteomes" id="UP001515480"/>
    </source>
</evidence>
<dbReference type="AlphaFoldDB" id="A0AB34IL92"/>
<sequence>MSNVATPTHAERTSPTSADEGEPSRAPSWSRTPRRSPRRSDDAAKQAAKQELKKLHDDMETLGNLTWCGQAEKLDRRASMKHEEAQRVCTECLHEAVLHAVSKDGQPQCTSVLEGTCCGKPFVE</sequence>
<protein>
    <submittedName>
        <fullName evidence="2">Uncharacterized protein</fullName>
    </submittedName>
</protein>
<gene>
    <name evidence="2" type="ORF">AB1Y20_013282</name>
</gene>
<comment type="caution">
    <text evidence="2">The sequence shown here is derived from an EMBL/GenBank/DDBJ whole genome shotgun (WGS) entry which is preliminary data.</text>
</comment>
<feature type="region of interest" description="Disordered" evidence="1">
    <location>
        <begin position="1"/>
        <end position="50"/>
    </location>
</feature>
<evidence type="ECO:0000256" key="1">
    <source>
        <dbReference type="SAM" id="MobiDB-lite"/>
    </source>
</evidence>
<name>A0AB34IL92_PRYPA</name>